<dbReference type="InterPro" id="IPR019421">
    <property type="entry name" value="7TM_GPCR_serpentine_rcpt_Srd"/>
</dbReference>
<feature type="transmembrane region" description="Helical" evidence="6">
    <location>
        <begin position="6"/>
        <end position="32"/>
    </location>
</feature>
<gene>
    <name evidence="7" type="ORF">PMAYCL1PPCAC_17095</name>
</gene>
<dbReference type="PANTHER" id="PTHR22945:SF40">
    <property type="entry name" value="SERPENTINE RECEPTOR, CLASS D (DELTA)-RELATED"/>
    <property type="match status" value="1"/>
</dbReference>
<proteinExistence type="inferred from homology"/>
<reference evidence="8" key="1">
    <citation type="submission" date="2022-10" db="EMBL/GenBank/DDBJ databases">
        <title>Genome assembly of Pristionchus species.</title>
        <authorList>
            <person name="Yoshida K."/>
            <person name="Sommer R.J."/>
        </authorList>
    </citation>
    <scope>NUCLEOTIDE SEQUENCE [LARGE SCALE GENOMIC DNA]</scope>
    <source>
        <strain evidence="8">RS5460</strain>
    </source>
</reference>
<comment type="similarity">
    <text evidence="2">Belongs to the nematode receptor-like protein srd family.</text>
</comment>
<keyword evidence="4 6" id="KW-1133">Transmembrane helix</keyword>
<evidence type="ECO:0000313" key="7">
    <source>
        <dbReference type="EMBL" id="GMR46900.1"/>
    </source>
</evidence>
<evidence type="ECO:0000256" key="5">
    <source>
        <dbReference type="ARBA" id="ARBA00023136"/>
    </source>
</evidence>
<keyword evidence="5 6" id="KW-0472">Membrane</keyword>
<evidence type="ECO:0000256" key="2">
    <source>
        <dbReference type="ARBA" id="ARBA00009166"/>
    </source>
</evidence>
<dbReference type="Proteomes" id="UP001328107">
    <property type="component" value="Unassembled WGS sequence"/>
</dbReference>
<evidence type="ECO:0000313" key="8">
    <source>
        <dbReference type="Proteomes" id="UP001328107"/>
    </source>
</evidence>
<sequence length="207" mass="23067">MLTVMDTVHTIVLCTLDLSATAANFVLVYAIFTSTPPSMRSYAILLLNNAFVDILSAAASILGIARLSFFRDGPSQVYVFLGTCSNIGRWFCHMCQTIHIFGVCHSTVILLHSFCFRLYILRDKIVNVPIRSERVTLSICIALYGPTVFMMVLSLKHFIICTIKSVSFYSIIHLFSGHSNVLDIHFVIALSYVVILSPAAMVIIFFV</sequence>
<comment type="subcellular location">
    <subcellularLocation>
        <location evidence="1">Membrane</location>
        <topology evidence="1">Multi-pass membrane protein</topology>
    </subcellularLocation>
</comment>
<feature type="transmembrane region" description="Helical" evidence="6">
    <location>
        <begin position="98"/>
        <end position="120"/>
    </location>
</feature>
<name>A0AAN5CM75_9BILA</name>
<evidence type="ECO:0000256" key="3">
    <source>
        <dbReference type="ARBA" id="ARBA00022692"/>
    </source>
</evidence>
<dbReference type="PANTHER" id="PTHR22945">
    <property type="entry name" value="SERPENTINE RECEPTOR, CLASS D DELTA"/>
    <property type="match status" value="1"/>
</dbReference>
<keyword evidence="3 6" id="KW-0812">Transmembrane</keyword>
<evidence type="ECO:0000256" key="6">
    <source>
        <dbReference type="SAM" id="Phobius"/>
    </source>
</evidence>
<dbReference type="GO" id="GO:0016020">
    <property type="term" value="C:membrane"/>
    <property type="evidence" value="ECO:0007669"/>
    <property type="project" value="UniProtKB-SubCell"/>
</dbReference>
<feature type="transmembrane region" description="Helical" evidence="6">
    <location>
        <begin position="44"/>
        <end position="65"/>
    </location>
</feature>
<accession>A0AAN5CM75</accession>
<dbReference type="AlphaFoldDB" id="A0AAN5CM75"/>
<evidence type="ECO:0000256" key="4">
    <source>
        <dbReference type="ARBA" id="ARBA00022989"/>
    </source>
</evidence>
<dbReference type="Pfam" id="PF10317">
    <property type="entry name" value="7TM_GPCR_Srd"/>
    <property type="match status" value="1"/>
</dbReference>
<dbReference type="EMBL" id="BTRK01000004">
    <property type="protein sequence ID" value="GMR46900.1"/>
    <property type="molecule type" value="Genomic_DNA"/>
</dbReference>
<comment type="caution">
    <text evidence="7">The sequence shown here is derived from an EMBL/GenBank/DDBJ whole genome shotgun (WGS) entry which is preliminary data.</text>
</comment>
<evidence type="ECO:0008006" key="9">
    <source>
        <dbReference type="Google" id="ProtNLM"/>
    </source>
</evidence>
<organism evidence="7 8">
    <name type="scientific">Pristionchus mayeri</name>
    <dbReference type="NCBI Taxonomy" id="1317129"/>
    <lineage>
        <taxon>Eukaryota</taxon>
        <taxon>Metazoa</taxon>
        <taxon>Ecdysozoa</taxon>
        <taxon>Nematoda</taxon>
        <taxon>Chromadorea</taxon>
        <taxon>Rhabditida</taxon>
        <taxon>Rhabditina</taxon>
        <taxon>Diplogasteromorpha</taxon>
        <taxon>Diplogasteroidea</taxon>
        <taxon>Neodiplogasteridae</taxon>
        <taxon>Pristionchus</taxon>
    </lineage>
</organism>
<keyword evidence="8" id="KW-1185">Reference proteome</keyword>
<feature type="transmembrane region" description="Helical" evidence="6">
    <location>
        <begin position="141"/>
        <end position="172"/>
    </location>
</feature>
<feature type="transmembrane region" description="Helical" evidence="6">
    <location>
        <begin position="184"/>
        <end position="206"/>
    </location>
</feature>
<evidence type="ECO:0000256" key="1">
    <source>
        <dbReference type="ARBA" id="ARBA00004141"/>
    </source>
</evidence>
<dbReference type="InterPro" id="IPR050920">
    <property type="entry name" value="Nematode_rcpt-like_delta"/>
</dbReference>
<protein>
    <recommendedName>
        <fullName evidence="9">G protein-coupled receptor</fullName>
    </recommendedName>
</protein>